<dbReference type="InterPro" id="IPR000301">
    <property type="entry name" value="Tetraspanin_animals"/>
</dbReference>
<dbReference type="Proteomes" id="UP000268350">
    <property type="component" value="Unassembled WGS sequence"/>
</dbReference>
<dbReference type="PANTHER" id="PTHR19282:SF521">
    <property type="entry name" value="IP01817P-RELATED"/>
    <property type="match status" value="1"/>
</dbReference>
<organism evidence="8 9">
    <name type="scientific">Drosophila guanche</name>
    <name type="common">Fruit fly</name>
    <dbReference type="NCBI Taxonomy" id="7266"/>
    <lineage>
        <taxon>Eukaryota</taxon>
        <taxon>Metazoa</taxon>
        <taxon>Ecdysozoa</taxon>
        <taxon>Arthropoda</taxon>
        <taxon>Hexapoda</taxon>
        <taxon>Insecta</taxon>
        <taxon>Pterygota</taxon>
        <taxon>Neoptera</taxon>
        <taxon>Endopterygota</taxon>
        <taxon>Diptera</taxon>
        <taxon>Brachycera</taxon>
        <taxon>Muscomorpha</taxon>
        <taxon>Ephydroidea</taxon>
        <taxon>Drosophilidae</taxon>
        <taxon>Drosophila</taxon>
        <taxon>Sophophora</taxon>
    </lineage>
</organism>
<dbReference type="InterPro" id="IPR018499">
    <property type="entry name" value="Tetraspanin/Peripherin"/>
</dbReference>
<dbReference type="OMA" id="TLGYLEW"/>
<sequence>MGCATGTIKYSLFLFNALWAILGILVLIFGGLGWGAMPDQFAIGILVLGGIILLISLFGCCGAVRESPRMLWTYVSLLVVLLVLIATFIVYNPRDVFKNYALKTVEDSWQLEQTKPGSMDYIQKTYSCCGRNSAQDYLEISYWNASVPNSCCKDNNCVNPLNLYAIGCITKVEEAFADEATVSRSLEWVLLGFDVVILSLAIILAIHYTNRRRRYNY</sequence>
<dbReference type="PANTHER" id="PTHR19282">
    <property type="entry name" value="TETRASPANIN"/>
    <property type="match status" value="1"/>
</dbReference>
<evidence type="ECO:0000256" key="5">
    <source>
        <dbReference type="ARBA" id="ARBA00023136"/>
    </source>
</evidence>
<evidence type="ECO:0000256" key="6">
    <source>
        <dbReference type="PIRSR" id="PIRSR002419-1"/>
    </source>
</evidence>
<evidence type="ECO:0000256" key="1">
    <source>
        <dbReference type="ARBA" id="ARBA00004141"/>
    </source>
</evidence>
<evidence type="ECO:0000313" key="8">
    <source>
        <dbReference type="EMBL" id="SPP73083.1"/>
    </source>
</evidence>
<comment type="subcellular location">
    <subcellularLocation>
        <location evidence="1 7">Membrane</location>
        <topology evidence="1 7">Multi-pass membrane protein</topology>
    </subcellularLocation>
</comment>
<reference evidence="9" key="1">
    <citation type="submission" date="2018-01" db="EMBL/GenBank/DDBJ databases">
        <authorList>
            <person name="Alioto T."/>
            <person name="Alioto T."/>
        </authorList>
    </citation>
    <scope>NUCLEOTIDE SEQUENCE [LARGE SCALE GENOMIC DNA]</scope>
</reference>
<feature type="transmembrane region" description="Helical" evidence="7">
    <location>
        <begin position="71"/>
        <end position="91"/>
    </location>
</feature>
<feature type="transmembrane region" description="Helical" evidence="7">
    <location>
        <begin position="41"/>
        <end position="64"/>
    </location>
</feature>
<dbReference type="GO" id="GO:0005886">
    <property type="term" value="C:plasma membrane"/>
    <property type="evidence" value="ECO:0007669"/>
    <property type="project" value="TreeGrafter"/>
</dbReference>
<dbReference type="EMBL" id="OUUW01000001">
    <property type="protein sequence ID" value="SPP73083.1"/>
    <property type="molecule type" value="Genomic_DNA"/>
</dbReference>
<evidence type="ECO:0000256" key="2">
    <source>
        <dbReference type="ARBA" id="ARBA00006840"/>
    </source>
</evidence>
<keyword evidence="4 7" id="KW-1133">Transmembrane helix</keyword>
<dbReference type="AlphaFoldDB" id="A0A3B0J294"/>
<dbReference type="OrthoDB" id="6134317at2759"/>
<keyword evidence="6" id="KW-1015">Disulfide bond</keyword>
<name>A0A3B0J294_DROGU</name>
<comment type="similarity">
    <text evidence="2 7">Belongs to the tetraspanin (TM4SF) family.</text>
</comment>
<dbReference type="PIRSF" id="PIRSF002419">
    <property type="entry name" value="Tetraspanin"/>
    <property type="match status" value="1"/>
</dbReference>
<accession>A0A3B0J294</accession>
<feature type="transmembrane region" description="Helical" evidence="7">
    <location>
        <begin position="12"/>
        <end position="35"/>
    </location>
</feature>
<gene>
    <name evidence="8" type="ORF">DGUA_6G000499</name>
</gene>
<keyword evidence="5 7" id="KW-0472">Membrane</keyword>
<dbReference type="Pfam" id="PF00335">
    <property type="entry name" value="Tetraspanin"/>
    <property type="match status" value="1"/>
</dbReference>
<evidence type="ECO:0000313" key="9">
    <source>
        <dbReference type="Proteomes" id="UP000268350"/>
    </source>
</evidence>
<feature type="disulfide bond" evidence="6">
    <location>
        <begin position="128"/>
        <end position="168"/>
    </location>
</feature>
<keyword evidence="9" id="KW-1185">Reference proteome</keyword>
<keyword evidence="3 7" id="KW-0812">Transmembrane</keyword>
<protein>
    <recommendedName>
        <fullName evidence="7">Tetraspanin</fullName>
    </recommendedName>
</protein>
<feature type="transmembrane region" description="Helical" evidence="7">
    <location>
        <begin position="188"/>
        <end position="208"/>
    </location>
</feature>
<evidence type="ECO:0000256" key="7">
    <source>
        <dbReference type="RuleBase" id="RU361218"/>
    </source>
</evidence>
<dbReference type="Gene3D" id="1.10.1450.10">
    <property type="entry name" value="Tetraspanin"/>
    <property type="match status" value="1"/>
</dbReference>
<evidence type="ECO:0000256" key="4">
    <source>
        <dbReference type="ARBA" id="ARBA00022989"/>
    </source>
</evidence>
<dbReference type="SUPFAM" id="SSF48652">
    <property type="entry name" value="Tetraspanin"/>
    <property type="match status" value="1"/>
</dbReference>
<dbReference type="CDD" id="cd03127">
    <property type="entry name" value="tetraspanin_LEL"/>
    <property type="match status" value="1"/>
</dbReference>
<dbReference type="InterPro" id="IPR008952">
    <property type="entry name" value="Tetraspanin_EC2_sf"/>
</dbReference>
<evidence type="ECO:0000256" key="3">
    <source>
        <dbReference type="ARBA" id="ARBA00022692"/>
    </source>
</evidence>
<proteinExistence type="inferred from homology"/>